<dbReference type="SUPFAM" id="SSF69318">
    <property type="entry name" value="Integrin alpha N-terminal domain"/>
    <property type="match status" value="1"/>
</dbReference>
<dbReference type="Proteomes" id="UP000321168">
    <property type="component" value="Unassembled WGS sequence"/>
</dbReference>
<keyword evidence="4" id="KW-1185">Reference proteome</keyword>
<feature type="domain" description="Secretion system C-terminal sorting" evidence="2">
    <location>
        <begin position="607"/>
        <end position="662"/>
    </location>
</feature>
<accession>A0A5C6VB71</accession>
<proteinExistence type="predicted"/>
<gene>
    <name evidence="3" type="ORF">FRX97_03780</name>
</gene>
<dbReference type="EMBL" id="VORB01000003">
    <property type="protein sequence ID" value="TXC81646.1"/>
    <property type="molecule type" value="Genomic_DNA"/>
</dbReference>
<evidence type="ECO:0000313" key="3">
    <source>
        <dbReference type="EMBL" id="TXC81646.1"/>
    </source>
</evidence>
<organism evidence="3 4">
    <name type="scientific">Luteibaculum oceani</name>
    <dbReference type="NCBI Taxonomy" id="1294296"/>
    <lineage>
        <taxon>Bacteria</taxon>
        <taxon>Pseudomonadati</taxon>
        <taxon>Bacteroidota</taxon>
        <taxon>Flavobacteriia</taxon>
        <taxon>Flavobacteriales</taxon>
        <taxon>Luteibaculaceae</taxon>
        <taxon>Luteibaculum</taxon>
    </lineage>
</organism>
<keyword evidence="1" id="KW-0732">Signal</keyword>
<dbReference type="AlphaFoldDB" id="A0A5C6VB71"/>
<dbReference type="Pfam" id="PF18962">
    <property type="entry name" value="Por_Secre_tail"/>
    <property type="match status" value="1"/>
</dbReference>
<reference evidence="3 4" key="1">
    <citation type="submission" date="2019-08" db="EMBL/GenBank/DDBJ databases">
        <title>Genome of Luteibaculum oceani JCM 18817.</title>
        <authorList>
            <person name="Bowman J.P."/>
        </authorList>
    </citation>
    <scope>NUCLEOTIDE SEQUENCE [LARGE SCALE GENOMIC DNA]</scope>
    <source>
        <strain evidence="3 4">JCM 18817</strain>
    </source>
</reference>
<dbReference type="RefSeq" id="WP_147013555.1">
    <property type="nucleotide sequence ID" value="NZ_VORB01000003.1"/>
</dbReference>
<dbReference type="InterPro" id="IPR026444">
    <property type="entry name" value="Secre_tail"/>
</dbReference>
<evidence type="ECO:0000259" key="2">
    <source>
        <dbReference type="Pfam" id="PF18962"/>
    </source>
</evidence>
<protein>
    <submittedName>
        <fullName evidence="3">T9SS type A sorting domain-containing protein</fullName>
    </submittedName>
</protein>
<name>A0A5C6VB71_9FLAO</name>
<comment type="caution">
    <text evidence="3">The sequence shown here is derived from an EMBL/GenBank/DDBJ whole genome shotgun (WGS) entry which is preliminary data.</text>
</comment>
<dbReference type="NCBIfam" id="TIGR04183">
    <property type="entry name" value="Por_Secre_tail"/>
    <property type="match status" value="1"/>
</dbReference>
<sequence>MGFTQYLNFKAPMIPFFLGLFFISGYCAGQSTNLKPNFNFSVNLDGSTLASPFFGGFLNPQFSPCDYDADGTQDLFVFDRSNQRYYVLLKKNNQYVPQQISIDNISLTDWALLRDFNCDGIVDLFYGKEGKVLVREGKQSNQQIIFDREERILMSRYNLSTQSFTAPIFVNAIDIPLIEDSDGDGDLDIYSFSSSGTRVEFHKNFAMEENGSCDFDFSIESGCYGFFLESGDSGALDLGIEKCPLSVIRRSNLKHSGGTLFRLPWNGNLLLGELEVDELTEVDLVKNSANLDSAIATKSFLPGGTELPSFPSAYHYATNSVNKILLSSNSLKRNKLLGKIAIASFETDTTLLDTNYFLEKEGLDFGLDPMPFTVNGSSFIYARPSETNGTGSIFQLKFEEEAILISLKSNISTQRLDSLNPTSITYNTTKKSLWVSSGQGKLFEFSGVDSNLALASPSLKWQNQDGSPIYITNYDFDNNLDEDLLVAERNGDCKIFFNGNFQSPYAVPNLKLSLETEIFSIPKPCILANKEIWFAFANGESWGFKISPLPPYIFPNPLKTSSNSFIGRNHRLIQFNEGPVLASLYTGGIAPLHELPKTNGTVADIVVYPNPNKGALNFTVELQKLEIFDLQGKLIYKHIDNDGFSRLELSLNNGLYLTRGWILGQSTPFLKRIIIAHEN</sequence>
<dbReference type="InterPro" id="IPR028994">
    <property type="entry name" value="Integrin_alpha_N"/>
</dbReference>
<evidence type="ECO:0000313" key="4">
    <source>
        <dbReference type="Proteomes" id="UP000321168"/>
    </source>
</evidence>
<dbReference type="OrthoDB" id="9816120at2"/>
<evidence type="ECO:0000256" key="1">
    <source>
        <dbReference type="ARBA" id="ARBA00022729"/>
    </source>
</evidence>